<dbReference type="Pfam" id="PF02698">
    <property type="entry name" value="DUF218"/>
    <property type="match status" value="1"/>
</dbReference>
<sequence>MTLAGLNPVLVDRINRELLIETPLKPVDLCIVFGTRNGEEAFADEVARLWRRRLFRSLLITGGPTQGVSRSEATILHDLIRERGVPVEDAMLEHHATNTGENVIYSLPVIEQRLGLATVRSVIAVGKFWTSARYLMTLQRHWPSVTKMLASVHFHPVPRDCWMQHDLVREKVVEEWHKLARYKALGYIADLDPATCTWR</sequence>
<protein>
    <submittedName>
        <fullName evidence="2">YdcF family protein</fullName>
    </submittedName>
</protein>
<gene>
    <name evidence="2" type="ORF">FPZ52_02625</name>
</gene>
<dbReference type="PANTHER" id="PTHR30336">
    <property type="entry name" value="INNER MEMBRANE PROTEIN, PROBABLE PERMEASE"/>
    <property type="match status" value="1"/>
</dbReference>
<dbReference type="GO" id="GO:0000270">
    <property type="term" value="P:peptidoglycan metabolic process"/>
    <property type="evidence" value="ECO:0007669"/>
    <property type="project" value="TreeGrafter"/>
</dbReference>
<dbReference type="GO" id="GO:0005886">
    <property type="term" value="C:plasma membrane"/>
    <property type="evidence" value="ECO:0007669"/>
    <property type="project" value="TreeGrafter"/>
</dbReference>
<name>A0A5B8IUS7_9RHOB</name>
<dbReference type="InterPro" id="IPR051599">
    <property type="entry name" value="Cell_Envelope_Assoc"/>
</dbReference>
<evidence type="ECO:0000313" key="3">
    <source>
        <dbReference type="Proteomes" id="UP000318483"/>
    </source>
</evidence>
<feature type="domain" description="DUF218" evidence="1">
    <location>
        <begin position="29"/>
        <end position="166"/>
    </location>
</feature>
<organism evidence="2 3">
    <name type="scientific">Qingshengfaniella alkalisoli</name>
    <dbReference type="NCBI Taxonomy" id="2599296"/>
    <lineage>
        <taxon>Bacteria</taxon>
        <taxon>Pseudomonadati</taxon>
        <taxon>Pseudomonadota</taxon>
        <taxon>Alphaproteobacteria</taxon>
        <taxon>Rhodobacterales</taxon>
        <taxon>Paracoccaceae</taxon>
        <taxon>Qingshengfaniella</taxon>
    </lineage>
</organism>
<dbReference type="Gene3D" id="3.40.50.620">
    <property type="entry name" value="HUPs"/>
    <property type="match status" value="1"/>
</dbReference>
<reference evidence="2 3" key="1">
    <citation type="submission" date="2019-07" db="EMBL/GenBank/DDBJ databases">
        <title>Litoreibacter alkalisoli sp. nov., isolated from saline-alkaline soil.</title>
        <authorList>
            <person name="Wang S."/>
            <person name="Xu L."/>
            <person name="Xing Y.-T."/>
            <person name="Sun J.-Q."/>
        </authorList>
    </citation>
    <scope>NUCLEOTIDE SEQUENCE [LARGE SCALE GENOMIC DNA]</scope>
    <source>
        <strain evidence="2 3">LN3S51</strain>
    </source>
</reference>
<evidence type="ECO:0000259" key="1">
    <source>
        <dbReference type="Pfam" id="PF02698"/>
    </source>
</evidence>
<dbReference type="InterPro" id="IPR003848">
    <property type="entry name" value="DUF218"/>
</dbReference>
<accession>A0A5B8IUS7</accession>
<dbReference type="AlphaFoldDB" id="A0A5B8IUS7"/>
<keyword evidence="3" id="KW-1185">Reference proteome</keyword>
<dbReference type="KEGG" id="lit:FPZ52_02625"/>
<dbReference type="OrthoDB" id="9782395at2"/>
<dbReference type="CDD" id="cd06259">
    <property type="entry name" value="YdcF-like"/>
    <property type="match status" value="1"/>
</dbReference>
<dbReference type="GO" id="GO:0043164">
    <property type="term" value="P:Gram-negative-bacterium-type cell wall biogenesis"/>
    <property type="evidence" value="ECO:0007669"/>
    <property type="project" value="TreeGrafter"/>
</dbReference>
<dbReference type="InterPro" id="IPR014729">
    <property type="entry name" value="Rossmann-like_a/b/a_fold"/>
</dbReference>
<evidence type="ECO:0000313" key="2">
    <source>
        <dbReference type="EMBL" id="QDY68621.1"/>
    </source>
</evidence>
<dbReference type="RefSeq" id="WP_146363428.1">
    <property type="nucleotide sequence ID" value="NZ_CP042261.1"/>
</dbReference>
<dbReference type="EMBL" id="CP042261">
    <property type="protein sequence ID" value="QDY68621.1"/>
    <property type="molecule type" value="Genomic_DNA"/>
</dbReference>
<dbReference type="PANTHER" id="PTHR30336:SF4">
    <property type="entry name" value="ENVELOPE BIOGENESIS FACTOR ELYC"/>
    <property type="match status" value="1"/>
</dbReference>
<dbReference type="Proteomes" id="UP000318483">
    <property type="component" value="Chromosome"/>
</dbReference>
<proteinExistence type="predicted"/>